<dbReference type="Pfam" id="PF08022">
    <property type="entry name" value="FAD_binding_8"/>
    <property type="match status" value="1"/>
</dbReference>
<dbReference type="SFLD" id="SFLDG01168">
    <property type="entry name" value="Ferric_reductase_subgroup_(FRE"/>
    <property type="match status" value="1"/>
</dbReference>
<keyword evidence="6 8" id="KW-0472">Membrane</keyword>
<dbReference type="Pfam" id="PF01794">
    <property type="entry name" value="Ferric_reduct"/>
    <property type="match status" value="1"/>
</dbReference>
<dbReference type="PANTHER" id="PTHR32361:SF28">
    <property type="entry name" value="FRP1P"/>
    <property type="match status" value="1"/>
</dbReference>
<reference evidence="10 11" key="1">
    <citation type="submission" date="2018-08" db="EMBL/GenBank/DDBJ databases">
        <title>Draft genome of the lignicolous fungus Coniochaeta pulveracea.</title>
        <authorList>
            <person name="Borstlap C.J."/>
            <person name="De Witt R.N."/>
            <person name="Botha A."/>
            <person name="Volschenk H."/>
        </authorList>
    </citation>
    <scope>NUCLEOTIDE SEQUENCE [LARGE SCALE GENOMIC DNA]</scope>
    <source>
        <strain evidence="10 11">CAB683</strain>
    </source>
</reference>
<protein>
    <recommendedName>
        <fullName evidence="9">FAD-binding FR-type domain-containing protein</fullName>
    </recommendedName>
</protein>
<feature type="transmembrane region" description="Helical" evidence="8">
    <location>
        <begin position="324"/>
        <end position="344"/>
    </location>
</feature>
<evidence type="ECO:0000313" key="10">
    <source>
        <dbReference type="EMBL" id="RKU47815.1"/>
    </source>
</evidence>
<feature type="transmembrane region" description="Helical" evidence="8">
    <location>
        <begin position="250"/>
        <end position="272"/>
    </location>
</feature>
<dbReference type="SFLD" id="SFLDS00052">
    <property type="entry name" value="Ferric_Reductase_Domain"/>
    <property type="match status" value="1"/>
</dbReference>
<feature type="transmembrane region" description="Helical" evidence="8">
    <location>
        <begin position="184"/>
        <end position="201"/>
    </location>
</feature>
<comment type="subcellular location">
    <subcellularLocation>
        <location evidence="1">Membrane</location>
        <topology evidence="1">Multi-pass membrane protein</topology>
    </subcellularLocation>
</comment>
<feature type="region of interest" description="Disordered" evidence="7">
    <location>
        <begin position="93"/>
        <end position="131"/>
    </location>
</feature>
<dbReference type="Proteomes" id="UP000275385">
    <property type="component" value="Unassembled WGS sequence"/>
</dbReference>
<dbReference type="PROSITE" id="PS51384">
    <property type="entry name" value="FAD_FR"/>
    <property type="match status" value="1"/>
</dbReference>
<evidence type="ECO:0000313" key="11">
    <source>
        <dbReference type="Proteomes" id="UP000275385"/>
    </source>
</evidence>
<dbReference type="GO" id="GO:0006826">
    <property type="term" value="P:iron ion transport"/>
    <property type="evidence" value="ECO:0007669"/>
    <property type="project" value="TreeGrafter"/>
</dbReference>
<evidence type="ECO:0000256" key="3">
    <source>
        <dbReference type="ARBA" id="ARBA00022692"/>
    </source>
</evidence>
<keyword evidence="4 8" id="KW-1133">Transmembrane helix</keyword>
<evidence type="ECO:0000256" key="1">
    <source>
        <dbReference type="ARBA" id="ARBA00004141"/>
    </source>
</evidence>
<comment type="caution">
    <text evidence="10">The sequence shown here is derived from an EMBL/GenBank/DDBJ whole genome shotgun (WGS) entry which is preliminary data.</text>
</comment>
<evidence type="ECO:0000256" key="8">
    <source>
        <dbReference type="SAM" id="Phobius"/>
    </source>
</evidence>
<dbReference type="OrthoDB" id="17725at2759"/>
<accession>A0A420YIY9</accession>
<keyword evidence="11" id="KW-1185">Reference proteome</keyword>
<dbReference type="InterPro" id="IPR039261">
    <property type="entry name" value="FNR_nucleotide-bd"/>
</dbReference>
<dbReference type="InterPro" id="IPR013130">
    <property type="entry name" value="Fe3_Rdtase_TM_dom"/>
</dbReference>
<evidence type="ECO:0000259" key="9">
    <source>
        <dbReference type="PROSITE" id="PS51384"/>
    </source>
</evidence>
<keyword evidence="2" id="KW-0813">Transport</keyword>
<dbReference type="GO" id="GO:0015677">
    <property type="term" value="P:copper ion import"/>
    <property type="evidence" value="ECO:0007669"/>
    <property type="project" value="TreeGrafter"/>
</dbReference>
<feature type="transmembrane region" description="Helical" evidence="8">
    <location>
        <begin position="292"/>
        <end position="312"/>
    </location>
</feature>
<dbReference type="SUPFAM" id="SSF52343">
    <property type="entry name" value="Ferredoxin reductase-like, C-terminal NADP-linked domain"/>
    <property type="match status" value="1"/>
</dbReference>
<dbReference type="STRING" id="177199.A0A420YIY9"/>
<keyword evidence="5" id="KW-0406">Ion transport</keyword>
<dbReference type="InterPro" id="IPR017927">
    <property type="entry name" value="FAD-bd_FR_type"/>
</dbReference>
<gene>
    <name evidence="10" type="ORF">DL546_007643</name>
</gene>
<sequence length="642" mass="72333">MHASVRQLLARAAEAADEESGKNPFDSITHGDPEKNEYLKRLIGGILEGRIISASYNLFVLVAIVLLSVLHLYRTHRDRRKWRVRVSRDSALEGKRGPGVLQTMNDREGESSSSSTLVGGDETPLDTALDTKQTDLDLEERPLLRSKRYRGIWRPIWGVKAWLAYQPQPLPIINRQLPANGTSVFVLAWLGLNVFLHLYRLPMETKYFFIFADRCGCMFIVNLPLLYLLSAKTQPLRVLTGRSYEALNIFHRRIGEMLCLLGVVHWGSMLIWRFCFEPDWLLRGDTPRTYLFHPLILEGFGALLSYELLYFTSLSTFRQRWYEVFLASHVILQVLALVFLWFHFYTSRPYVLISLAIFLIDRLVWRLTLKSFTTTASLSILEDGETLLLSADWDIPSTPTSKLRSLFQHNIQRGWSPTDHVFLTIPALGREHALQSHPFTIASAAPPIPSWDPSSTATSRPPHAWLSLLIRSYNGFTASLLHHALLHPSLPLQIRLDGPYGSPHALSLLRASSTAVLIAGGSGIAVIYPLAEALLLHGPTGGQKVKLLWVIHSESHRRWIPEQRLEELREMGAEVVVSEPTGLAGRPDVGGFIRGWVDDDVEGEVGVVCSGPDGLNRGVRNTCAREIGRGRRVRIAVEKFGW</sequence>
<dbReference type="AlphaFoldDB" id="A0A420YIY9"/>
<dbReference type="InterPro" id="IPR051410">
    <property type="entry name" value="Ferric/Cupric_Reductase"/>
</dbReference>
<evidence type="ECO:0000256" key="5">
    <source>
        <dbReference type="ARBA" id="ARBA00023065"/>
    </source>
</evidence>
<evidence type="ECO:0000256" key="4">
    <source>
        <dbReference type="ARBA" id="ARBA00022989"/>
    </source>
</evidence>
<feature type="transmembrane region" description="Helical" evidence="8">
    <location>
        <begin position="207"/>
        <end position="229"/>
    </location>
</feature>
<keyword evidence="3 8" id="KW-0812">Transmembrane</keyword>
<dbReference type="PANTHER" id="PTHR32361">
    <property type="entry name" value="FERRIC/CUPRIC REDUCTASE TRANSMEMBRANE COMPONENT"/>
    <property type="match status" value="1"/>
</dbReference>
<feature type="transmembrane region" description="Helical" evidence="8">
    <location>
        <begin position="54"/>
        <end position="73"/>
    </location>
</feature>
<dbReference type="GO" id="GO:0000293">
    <property type="term" value="F:ferric-chelate reductase activity"/>
    <property type="evidence" value="ECO:0007669"/>
    <property type="project" value="TreeGrafter"/>
</dbReference>
<name>A0A420YIY9_9PEZI</name>
<evidence type="ECO:0000256" key="6">
    <source>
        <dbReference type="ARBA" id="ARBA00023136"/>
    </source>
</evidence>
<dbReference type="Gene3D" id="3.40.50.80">
    <property type="entry name" value="Nucleotide-binding domain of ferredoxin-NADP reductase (FNR) module"/>
    <property type="match status" value="1"/>
</dbReference>
<dbReference type="GO" id="GO:0005886">
    <property type="term" value="C:plasma membrane"/>
    <property type="evidence" value="ECO:0007669"/>
    <property type="project" value="TreeGrafter"/>
</dbReference>
<proteinExistence type="predicted"/>
<dbReference type="EMBL" id="QVQW01000007">
    <property type="protein sequence ID" value="RKU47815.1"/>
    <property type="molecule type" value="Genomic_DNA"/>
</dbReference>
<dbReference type="GO" id="GO:0006879">
    <property type="term" value="P:intracellular iron ion homeostasis"/>
    <property type="evidence" value="ECO:0007669"/>
    <property type="project" value="TreeGrafter"/>
</dbReference>
<evidence type="ECO:0000256" key="2">
    <source>
        <dbReference type="ARBA" id="ARBA00022448"/>
    </source>
</evidence>
<dbReference type="InterPro" id="IPR013112">
    <property type="entry name" value="FAD-bd_8"/>
</dbReference>
<evidence type="ECO:0000256" key="7">
    <source>
        <dbReference type="SAM" id="MobiDB-lite"/>
    </source>
</evidence>
<dbReference type="CDD" id="cd06186">
    <property type="entry name" value="NOX_Duox_like_FAD_NADP"/>
    <property type="match status" value="1"/>
</dbReference>
<organism evidence="10 11">
    <name type="scientific">Coniochaeta pulveracea</name>
    <dbReference type="NCBI Taxonomy" id="177199"/>
    <lineage>
        <taxon>Eukaryota</taxon>
        <taxon>Fungi</taxon>
        <taxon>Dikarya</taxon>
        <taxon>Ascomycota</taxon>
        <taxon>Pezizomycotina</taxon>
        <taxon>Sordariomycetes</taxon>
        <taxon>Sordariomycetidae</taxon>
        <taxon>Coniochaetales</taxon>
        <taxon>Coniochaetaceae</taxon>
        <taxon>Coniochaeta</taxon>
    </lineage>
</organism>
<feature type="domain" description="FAD-binding FR-type" evidence="9">
    <location>
        <begin position="362"/>
        <end position="506"/>
    </location>
</feature>